<evidence type="ECO:0000313" key="1">
    <source>
        <dbReference type="EMBL" id="CAI6373911.1"/>
    </source>
</evidence>
<dbReference type="AlphaFoldDB" id="A0AAV0Y3A5"/>
<accession>A0AAV0Y3A5</accession>
<sequence length="257" mass="30215">MIGVQNDDKISFLKHRKIRRDLLNPEFYVVKKTTQSPCENSTTMNYGTTCGPNDKTIYPHKDTGLLSFFTAKIQCVDGVRVKTQCYTHDLTHEYKYSWGVDFSINVDQWPNSIYEWQRDRCVEPTDIILKTYVVIELKWTDVMSRSQNYSLLEQRFTCDPRHTYFYIDFKYQRAVPDQDFLENFINAMIPCHTQKPSPYEDSEPFKSLMSVIQDIDILSPSNGGLPMIYGLLFTNITGIKNFGWPTYEKRYVLRLQI</sequence>
<dbReference type="EMBL" id="CARXXK010001137">
    <property type="protein sequence ID" value="CAI6373911.1"/>
    <property type="molecule type" value="Genomic_DNA"/>
</dbReference>
<evidence type="ECO:0000313" key="2">
    <source>
        <dbReference type="Proteomes" id="UP001160148"/>
    </source>
</evidence>
<dbReference type="Proteomes" id="UP001160148">
    <property type="component" value="Unassembled WGS sequence"/>
</dbReference>
<comment type="caution">
    <text evidence="1">The sequence shown here is derived from an EMBL/GenBank/DDBJ whole genome shotgun (WGS) entry which is preliminary data.</text>
</comment>
<name>A0AAV0Y3A5_9HEMI</name>
<organism evidence="1 2">
    <name type="scientific">Macrosiphum euphorbiae</name>
    <name type="common">potato aphid</name>
    <dbReference type="NCBI Taxonomy" id="13131"/>
    <lineage>
        <taxon>Eukaryota</taxon>
        <taxon>Metazoa</taxon>
        <taxon>Ecdysozoa</taxon>
        <taxon>Arthropoda</taxon>
        <taxon>Hexapoda</taxon>
        <taxon>Insecta</taxon>
        <taxon>Pterygota</taxon>
        <taxon>Neoptera</taxon>
        <taxon>Paraneoptera</taxon>
        <taxon>Hemiptera</taxon>
        <taxon>Sternorrhyncha</taxon>
        <taxon>Aphidomorpha</taxon>
        <taxon>Aphidoidea</taxon>
        <taxon>Aphididae</taxon>
        <taxon>Macrosiphini</taxon>
        <taxon>Macrosiphum</taxon>
    </lineage>
</organism>
<reference evidence="1 2" key="1">
    <citation type="submission" date="2023-01" db="EMBL/GenBank/DDBJ databases">
        <authorList>
            <person name="Whitehead M."/>
        </authorList>
    </citation>
    <scope>NUCLEOTIDE SEQUENCE [LARGE SCALE GENOMIC DNA]</scope>
</reference>
<proteinExistence type="predicted"/>
<gene>
    <name evidence="1" type="ORF">MEUPH1_LOCUS27597</name>
</gene>
<protein>
    <submittedName>
        <fullName evidence="1">Uncharacterized protein</fullName>
    </submittedName>
</protein>
<keyword evidence="2" id="KW-1185">Reference proteome</keyword>